<dbReference type="PROSITE" id="PS51864">
    <property type="entry name" value="ASTACIN"/>
    <property type="match status" value="1"/>
</dbReference>
<dbReference type="PROSITE" id="PS51670">
    <property type="entry name" value="SHKT"/>
    <property type="match status" value="1"/>
</dbReference>
<dbReference type="InterPro" id="IPR001506">
    <property type="entry name" value="Peptidase_M12A"/>
</dbReference>
<dbReference type="GO" id="GO:0006508">
    <property type="term" value="P:proteolysis"/>
    <property type="evidence" value="ECO:0007669"/>
    <property type="project" value="InterPro"/>
</dbReference>
<dbReference type="GO" id="GO:0004222">
    <property type="term" value="F:metalloendopeptidase activity"/>
    <property type="evidence" value="ECO:0007669"/>
    <property type="project" value="InterPro"/>
</dbReference>
<sequence>MHYSDTAFGKTDADGKKMKTMEAVDSPYGSNVVMGNRMGLTHQDARQVGSMYGCLDEIDHFKLCTTHPEGCTIEDCGCHQDASALDEVIKTTDDQGCNRCQNKCPSYPYGTSGACGCPVGLQHGCFEIEGWNINGLPILEACATKCGFCDIPPPCMDVFSNCDSYTQYCNNPSVTMGGIPYPEACAKACGSCG</sequence>
<organism evidence="4 5">
    <name type="scientific">Symbiodinium natans</name>
    <dbReference type="NCBI Taxonomy" id="878477"/>
    <lineage>
        <taxon>Eukaryota</taxon>
        <taxon>Sar</taxon>
        <taxon>Alveolata</taxon>
        <taxon>Dinophyceae</taxon>
        <taxon>Suessiales</taxon>
        <taxon>Symbiodiniaceae</taxon>
        <taxon>Symbiodinium</taxon>
    </lineage>
</organism>
<protein>
    <submittedName>
        <fullName evidence="4">Nas-28 protein</fullName>
    </submittedName>
</protein>
<comment type="caution">
    <text evidence="4">The sequence shown here is derived from an EMBL/GenBank/DDBJ whole genome shotgun (WGS) entry which is preliminary data.</text>
</comment>
<feature type="domain" description="ShKT" evidence="2">
    <location>
        <begin position="155"/>
        <end position="192"/>
    </location>
</feature>
<dbReference type="AlphaFoldDB" id="A0A812PDH7"/>
<dbReference type="Gene3D" id="3.40.390.10">
    <property type="entry name" value="Collagenase (Catalytic Domain)"/>
    <property type="match status" value="1"/>
</dbReference>
<dbReference type="EMBL" id="CAJNDS010002170">
    <property type="protein sequence ID" value="CAE7359070.1"/>
    <property type="molecule type" value="Genomic_DNA"/>
</dbReference>
<gene>
    <name evidence="4" type="primary">nas-28</name>
    <name evidence="4" type="ORF">SNAT2548_LOCUS19229</name>
</gene>
<evidence type="ECO:0000259" key="2">
    <source>
        <dbReference type="PROSITE" id="PS51670"/>
    </source>
</evidence>
<feature type="domain" description="Peptidase M12A" evidence="3">
    <location>
        <begin position="1"/>
        <end position="55"/>
    </location>
</feature>
<proteinExistence type="predicted"/>
<dbReference type="InterPro" id="IPR003582">
    <property type="entry name" value="ShKT_dom"/>
</dbReference>
<dbReference type="OrthoDB" id="291007at2759"/>
<reference evidence="4" key="1">
    <citation type="submission" date="2021-02" db="EMBL/GenBank/DDBJ databases">
        <authorList>
            <person name="Dougan E. K."/>
            <person name="Rhodes N."/>
            <person name="Thang M."/>
            <person name="Chan C."/>
        </authorList>
    </citation>
    <scope>NUCLEOTIDE SEQUENCE</scope>
</reference>
<dbReference type="InterPro" id="IPR024079">
    <property type="entry name" value="MetalloPept_cat_dom_sf"/>
</dbReference>
<evidence type="ECO:0000313" key="4">
    <source>
        <dbReference type="EMBL" id="CAE7359070.1"/>
    </source>
</evidence>
<dbReference type="Proteomes" id="UP000604046">
    <property type="component" value="Unassembled WGS sequence"/>
</dbReference>
<name>A0A812PDH7_9DINO</name>
<evidence type="ECO:0000259" key="3">
    <source>
        <dbReference type="PROSITE" id="PS51864"/>
    </source>
</evidence>
<keyword evidence="5" id="KW-1185">Reference proteome</keyword>
<evidence type="ECO:0000313" key="5">
    <source>
        <dbReference type="Proteomes" id="UP000604046"/>
    </source>
</evidence>
<accession>A0A812PDH7</accession>
<evidence type="ECO:0000256" key="1">
    <source>
        <dbReference type="PROSITE-ProRule" id="PRU01211"/>
    </source>
</evidence>
<comment type="caution">
    <text evidence="1">Lacks conserved residue(s) required for the propagation of feature annotation.</text>
</comment>